<sequence length="251" mass="28115">MQASGTGAQACENCGKSDSLKHCAKCKSTKYCSHDCQKAQWKAHKKVCTRIANANNPNSSSSNGPAPSTSASPKAVLAPVYKPFHKLEARTWLHDRPETDVYSLLLDTFRLRLDDNYKFGGENTPGSVYAEDDEETSLPAFRKFLRLAEGRNGLLPSWWSPEKAEKCVERGTKAIPDWFSLQYAPEKDDISDYYNDMWMPMQMRMFGEQVYGRGPGGESGAEMREMMMQCENGDFKYISSLMGVRSSRGGI</sequence>
<reference evidence="1" key="1">
    <citation type="submission" date="2024-02" db="EMBL/GenBank/DDBJ databases">
        <title>Metagenome Assembled Genome of Zalaria obscura JY119.</title>
        <authorList>
            <person name="Vighnesh L."/>
            <person name="Jagadeeshwari U."/>
            <person name="Venkata Ramana C."/>
            <person name="Sasikala C."/>
        </authorList>
    </citation>
    <scope>NUCLEOTIDE SEQUENCE</scope>
    <source>
        <strain evidence="1">JY119</strain>
    </source>
</reference>
<protein>
    <submittedName>
        <fullName evidence="1">Uncharacterized protein</fullName>
    </submittedName>
</protein>
<dbReference type="EMBL" id="JAMKPW020000043">
    <property type="protein sequence ID" value="KAK8194242.1"/>
    <property type="molecule type" value="Genomic_DNA"/>
</dbReference>
<organism evidence="1 2">
    <name type="scientific">Zalaria obscura</name>
    <dbReference type="NCBI Taxonomy" id="2024903"/>
    <lineage>
        <taxon>Eukaryota</taxon>
        <taxon>Fungi</taxon>
        <taxon>Dikarya</taxon>
        <taxon>Ascomycota</taxon>
        <taxon>Pezizomycotina</taxon>
        <taxon>Dothideomycetes</taxon>
        <taxon>Dothideomycetidae</taxon>
        <taxon>Dothideales</taxon>
        <taxon>Zalariaceae</taxon>
        <taxon>Zalaria</taxon>
    </lineage>
</organism>
<keyword evidence="2" id="KW-1185">Reference proteome</keyword>
<proteinExistence type="predicted"/>
<accession>A0ACC3S508</accession>
<comment type="caution">
    <text evidence="1">The sequence shown here is derived from an EMBL/GenBank/DDBJ whole genome shotgun (WGS) entry which is preliminary data.</text>
</comment>
<dbReference type="Proteomes" id="UP001320706">
    <property type="component" value="Unassembled WGS sequence"/>
</dbReference>
<name>A0ACC3S508_9PEZI</name>
<gene>
    <name evidence="1" type="ORF">M8818_007430</name>
</gene>
<evidence type="ECO:0000313" key="1">
    <source>
        <dbReference type="EMBL" id="KAK8194242.1"/>
    </source>
</evidence>
<evidence type="ECO:0000313" key="2">
    <source>
        <dbReference type="Proteomes" id="UP001320706"/>
    </source>
</evidence>